<dbReference type="OrthoDB" id="9786919at2"/>
<dbReference type="SUPFAM" id="SSF47384">
    <property type="entry name" value="Homodimeric domain of signal transducing histidine kinase"/>
    <property type="match status" value="1"/>
</dbReference>
<dbReference type="InterPro" id="IPR036097">
    <property type="entry name" value="HisK_dim/P_sf"/>
</dbReference>
<keyword evidence="6" id="KW-0812">Transmembrane</keyword>
<dbReference type="InterPro" id="IPR003661">
    <property type="entry name" value="HisK_dim/P_dom"/>
</dbReference>
<name>A0A5C4WR16_9ACTN</name>
<keyword evidence="4" id="KW-0597">Phosphoprotein</keyword>
<gene>
    <name evidence="11" type="ORF">FH608_014130</name>
</gene>
<keyword evidence="5" id="KW-0808">Transferase</keyword>
<protein>
    <recommendedName>
        <fullName evidence="3">histidine kinase</fullName>
        <ecNumber evidence="3">2.7.13.3</ecNumber>
    </recommendedName>
</protein>
<dbReference type="PRINTS" id="PR00344">
    <property type="entry name" value="BCTRLSENSOR"/>
</dbReference>
<keyword evidence="9" id="KW-0902">Two-component regulatory system</keyword>
<accession>A0A5P9Z9S6</accession>
<accession>A0A5C4WR16</accession>
<dbReference type="PANTHER" id="PTHR45436">
    <property type="entry name" value="SENSOR HISTIDINE KINASE YKOH"/>
    <property type="match status" value="1"/>
</dbReference>
<keyword evidence="8" id="KW-1133">Transmembrane helix</keyword>
<dbReference type="Gene3D" id="1.10.287.130">
    <property type="match status" value="1"/>
</dbReference>
<sequence length="445" mass="48212">MTLFTAAVATVLSALLAGTVMIAIHRFATRDLMKEVTADGGRVAHQLEHDDVGRPMVEHHDRYLQVVDHKGVVVAATPQLRGKPVMAAFTPDHHNISSAVVCGGVFPPGQCNIVVAQSAYRGGNDWTVYSSSPGVPPYVEPWLAATVIGAAAVMAVAITTLGHRVATASLRPVNAIRAELDEITESSPERRVPLPASQDEIHDLAASANRTLARLQAAMRQQRSFTSDASHELRTPIAAIRAEVEDALHAPGETSVPALGATVLNSLDRLEAVVGDLLTIAKMEAGRQVEREPIDLAEFVTGECARRPRSSRTFEYELEPGVVVIGDRVRLSRLLTNLIDNAERHAAGTVTFRVRHEPAPKRDFRRFPNGIATLEVIDDGPGIDPDKRELIFQRFARLDTARDREAGGTGLGLPIARQIAEAHGGTLRAEDCDRGTRFVLRLPRC</sequence>
<comment type="subcellular location">
    <subcellularLocation>
        <location evidence="2">Cell membrane</location>
    </subcellularLocation>
</comment>
<organism evidence="11 12">
    <name type="scientific">Nonomuraea phyllanthi</name>
    <dbReference type="NCBI Taxonomy" id="2219224"/>
    <lineage>
        <taxon>Bacteria</taxon>
        <taxon>Bacillati</taxon>
        <taxon>Actinomycetota</taxon>
        <taxon>Actinomycetes</taxon>
        <taxon>Streptosporangiales</taxon>
        <taxon>Streptosporangiaceae</taxon>
        <taxon>Nonomuraea</taxon>
    </lineage>
</organism>
<dbReference type="CDD" id="cd00075">
    <property type="entry name" value="HATPase"/>
    <property type="match status" value="1"/>
</dbReference>
<comment type="caution">
    <text evidence="11">The sequence shown here is derived from an EMBL/GenBank/DDBJ whole genome shotgun (WGS) entry which is preliminary data.</text>
</comment>
<evidence type="ECO:0000256" key="7">
    <source>
        <dbReference type="ARBA" id="ARBA00022777"/>
    </source>
</evidence>
<dbReference type="SUPFAM" id="SSF55874">
    <property type="entry name" value="ATPase domain of HSP90 chaperone/DNA topoisomerase II/histidine kinase"/>
    <property type="match status" value="1"/>
</dbReference>
<proteinExistence type="predicted"/>
<dbReference type="EC" id="2.7.13.3" evidence="3"/>
<evidence type="ECO:0000256" key="8">
    <source>
        <dbReference type="ARBA" id="ARBA00022989"/>
    </source>
</evidence>
<keyword evidence="12" id="KW-1185">Reference proteome</keyword>
<dbReference type="AlphaFoldDB" id="A0A5C4WR16"/>
<dbReference type="InterPro" id="IPR003660">
    <property type="entry name" value="HAMP_dom"/>
</dbReference>
<dbReference type="PANTHER" id="PTHR45436:SF5">
    <property type="entry name" value="SENSOR HISTIDINE KINASE TRCS"/>
    <property type="match status" value="1"/>
</dbReference>
<keyword evidence="10" id="KW-0472">Membrane</keyword>
<dbReference type="PROSITE" id="PS50109">
    <property type="entry name" value="HIS_KIN"/>
    <property type="match status" value="1"/>
</dbReference>
<evidence type="ECO:0000256" key="4">
    <source>
        <dbReference type="ARBA" id="ARBA00022553"/>
    </source>
</evidence>
<dbReference type="PROSITE" id="PS50885">
    <property type="entry name" value="HAMP"/>
    <property type="match status" value="1"/>
</dbReference>
<dbReference type="SMART" id="SM00388">
    <property type="entry name" value="HisKA"/>
    <property type="match status" value="1"/>
</dbReference>
<dbReference type="SMART" id="SM00387">
    <property type="entry name" value="HATPase_c"/>
    <property type="match status" value="1"/>
</dbReference>
<evidence type="ECO:0000256" key="6">
    <source>
        <dbReference type="ARBA" id="ARBA00022692"/>
    </source>
</evidence>
<keyword evidence="7 11" id="KW-0418">Kinase</keyword>
<evidence type="ECO:0000256" key="2">
    <source>
        <dbReference type="ARBA" id="ARBA00004236"/>
    </source>
</evidence>
<dbReference type="Proteomes" id="UP000312512">
    <property type="component" value="Unassembled WGS sequence"/>
</dbReference>
<evidence type="ECO:0000256" key="10">
    <source>
        <dbReference type="ARBA" id="ARBA00023136"/>
    </source>
</evidence>
<dbReference type="Gene3D" id="3.30.565.10">
    <property type="entry name" value="Histidine kinase-like ATPase, C-terminal domain"/>
    <property type="match status" value="1"/>
</dbReference>
<dbReference type="InterPro" id="IPR004358">
    <property type="entry name" value="Sig_transdc_His_kin-like_C"/>
</dbReference>
<dbReference type="Pfam" id="PF02518">
    <property type="entry name" value="HATPase_c"/>
    <property type="match status" value="1"/>
</dbReference>
<evidence type="ECO:0000256" key="1">
    <source>
        <dbReference type="ARBA" id="ARBA00000085"/>
    </source>
</evidence>
<evidence type="ECO:0000313" key="11">
    <source>
        <dbReference type="EMBL" id="KAB8195569.1"/>
    </source>
</evidence>
<evidence type="ECO:0000256" key="9">
    <source>
        <dbReference type="ARBA" id="ARBA00023012"/>
    </source>
</evidence>
<reference evidence="11 12" key="1">
    <citation type="submission" date="2019-10" db="EMBL/GenBank/DDBJ databases">
        <title>Nonomuraea sp. nov., isolated from Phyllanthus amarus.</title>
        <authorList>
            <person name="Klykleung N."/>
            <person name="Tanasupawat S."/>
        </authorList>
    </citation>
    <scope>NUCLEOTIDE SEQUENCE [LARGE SCALE GENOMIC DNA]</scope>
    <source>
        <strain evidence="11 12">PA1-10</strain>
    </source>
</reference>
<dbReference type="InterPro" id="IPR050428">
    <property type="entry name" value="TCS_sensor_his_kinase"/>
</dbReference>
<dbReference type="InterPro" id="IPR003594">
    <property type="entry name" value="HATPase_dom"/>
</dbReference>
<dbReference type="InterPro" id="IPR036890">
    <property type="entry name" value="HATPase_C_sf"/>
</dbReference>
<dbReference type="CDD" id="cd00082">
    <property type="entry name" value="HisKA"/>
    <property type="match status" value="1"/>
</dbReference>
<dbReference type="GO" id="GO:0000155">
    <property type="term" value="F:phosphorelay sensor kinase activity"/>
    <property type="evidence" value="ECO:0007669"/>
    <property type="project" value="InterPro"/>
</dbReference>
<comment type="catalytic activity">
    <reaction evidence="1">
        <text>ATP + protein L-histidine = ADP + protein N-phospho-L-histidine.</text>
        <dbReference type="EC" id="2.7.13.3"/>
    </reaction>
</comment>
<dbReference type="InterPro" id="IPR005467">
    <property type="entry name" value="His_kinase_dom"/>
</dbReference>
<dbReference type="EMBL" id="VDLX02000004">
    <property type="protein sequence ID" value="KAB8195569.1"/>
    <property type="molecule type" value="Genomic_DNA"/>
</dbReference>
<evidence type="ECO:0000313" key="12">
    <source>
        <dbReference type="Proteomes" id="UP000312512"/>
    </source>
</evidence>
<dbReference type="Pfam" id="PF00512">
    <property type="entry name" value="HisKA"/>
    <property type="match status" value="1"/>
</dbReference>
<evidence type="ECO:0000256" key="3">
    <source>
        <dbReference type="ARBA" id="ARBA00012438"/>
    </source>
</evidence>
<dbReference type="GO" id="GO:0005886">
    <property type="term" value="C:plasma membrane"/>
    <property type="evidence" value="ECO:0007669"/>
    <property type="project" value="UniProtKB-SubCell"/>
</dbReference>
<evidence type="ECO:0000256" key="5">
    <source>
        <dbReference type="ARBA" id="ARBA00022679"/>
    </source>
</evidence>